<dbReference type="SUPFAM" id="SSF53187">
    <property type="entry name" value="Zn-dependent exopeptidases"/>
    <property type="match status" value="1"/>
</dbReference>
<evidence type="ECO:0000259" key="6">
    <source>
        <dbReference type="Pfam" id="PF07687"/>
    </source>
</evidence>
<evidence type="ECO:0000256" key="1">
    <source>
        <dbReference type="ARBA" id="ARBA00006153"/>
    </source>
</evidence>
<dbReference type="GO" id="GO:0046872">
    <property type="term" value="F:metal ion binding"/>
    <property type="evidence" value="ECO:0007669"/>
    <property type="project" value="UniProtKB-KW"/>
</dbReference>
<protein>
    <recommendedName>
        <fullName evidence="6">Peptidase M20 dimerisation domain-containing protein</fullName>
    </recommendedName>
</protein>
<gene>
    <name evidence="7" type="ORF">HM131_02120</name>
</gene>
<dbReference type="NCBIfam" id="TIGR01879">
    <property type="entry name" value="hydantase"/>
    <property type="match status" value="1"/>
</dbReference>
<sequence length="432" mass="47857">MDERVKTWKEGYTSLPRHQHLPMDRFVDYFNAINSIGVTEVGGNSRFPYTKEYREAVNCIKEWMKEIGMTVHEDAIGNVYGKIKGINNHKSLMIGSHIDTVPDGGMFDGLLGVLSALTAVEAFVDQNGIPKWSIEVAAFVDEEGSRFNHGLFGSRAMIGEISEDTIHHYYDDEGISMAEAMKADGLHPEQLESVKRDMDQLIGYLELHIEQGIVLEENNQQIGVVDGIAGPARETFTFFGSADHAGNTPMNMRKDALIGASQFISAIEELPGKFSETAVATVGKITNYPNGTNVIPGKTEVTVDIRDVEEEVREELIEEIKATAQKIADKRELTLEISNGIRVQPVRMNAHMTELIESSTKDLNLSYRRMPSGAGHDAMLVGKKVPAGMIFVPSHKGKSHTPEEWTSMSNCLDGILVLERTLGKILSTYKEE</sequence>
<dbReference type="Gene3D" id="3.30.70.360">
    <property type="match status" value="1"/>
</dbReference>
<dbReference type="InterPro" id="IPR002933">
    <property type="entry name" value="Peptidase_M20"/>
</dbReference>
<reference evidence="7 8" key="1">
    <citation type="submission" date="2017-04" db="EMBL/GenBank/DDBJ databases">
        <title>The whole genome sequencing and assembly of Halobacillus mangrovi strain.</title>
        <authorList>
            <person name="Lee S.-J."/>
            <person name="Park M.-K."/>
            <person name="Kim J.-Y."/>
            <person name="Lee Y.-J."/>
            <person name="Yi H."/>
            <person name="Bahn Y.-S."/>
            <person name="Kim J.F."/>
            <person name="Lee D.-W."/>
        </authorList>
    </citation>
    <scope>NUCLEOTIDE SEQUENCE [LARGE SCALE GENOMIC DNA]</scope>
    <source>
        <strain evidence="7 8">KTB 131</strain>
    </source>
</reference>
<dbReference type="STRING" id="402384.HM131_02120"/>
<evidence type="ECO:0000256" key="2">
    <source>
        <dbReference type="ARBA" id="ARBA00022801"/>
    </source>
</evidence>
<evidence type="ECO:0000313" key="8">
    <source>
        <dbReference type="Proteomes" id="UP000192527"/>
    </source>
</evidence>
<dbReference type="InterPro" id="IPR011650">
    <property type="entry name" value="Peptidase_M20_dimer"/>
</dbReference>
<evidence type="ECO:0000313" key="7">
    <source>
        <dbReference type="EMBL" id="ARI75695.1"/>
    </source>
</evidence>
<feature type="binding site" evidence="3">
    <location>
        <position position="143"/>
    </location>
    <ligand>
        <name>Zn(2+)</name>
        <dbReference type="ChEBI" id="CHEBI:29105"/>
        <label>2</label>
    </ligand>
</feature>
<dbReference type="OrthoDB" id="9808195at2"/>
<feature type="coiled-coil region" evidence="5">
    <location>
        <begin position="306"/>
        <end position="333"/>
    </location>
</feature>
<dbReference type="EMBL" id="CP020772">
    <property type="protein sequence ID" value="ARI75695.1"/>
    <property type="molecule type" value="Genomic_DNA"/>
</dbReference>
<dbReference type="PANTHER" id="PTHR32494:SF5">
    <property type="entry name" value="ALLANTOATE AMIDOHYDROLASE"/>
    <property type="match status" value="1"/>
</dbReference>
<evidence type="ECO:0000256" key="4">
    <source>
        <dbReference type="PIRSR" id="PIRSR001235-2"/>
    </source>
</evidence>
<accession>A0A1W5ZQX6</accession>
<dbReference type="CDD" id="cd03884">
    <property type="entry name" value="M20_bAS"/>
    <property type="match status" value="1"/>
</dbReference>
<keyword evidence="8" id="KW-1185">Reference proteome</keyword>
<dbReference type="KEGG" id="hmn:HM131_02120"/>
<dbReference type="GO" id="GO:0016813">
    <property type="term" value="F:hydrolase activity, acting on carbon-nitrogen (but not peptide) bonds, in linear amidines"/>
    <property type="evidence" value="ECO:0007669"/>
    <property type="project" value="InterPro"/>
</dbReference>
<keyword evidence="5" id="KW-0175">Coiled coil</keyword>
<dbReference type="Gene3D" id="3.40.630.10">
    <property type="entry name" value="Zn peptidases"/>
    <property type="match status" value="1"/>
</dbReference>
<feature type="binding site" evidence="4">
    <location>
        <position position="293"/>
    </location>
    <ligand>
        <name>allantoate</name>
        <dbReference type="ChEBI" id="CHEBI:17536"/>
    </ligand>
</feature>
<dbReference type="AlphaFoldDB" id="A0A1W5ZQX6"/>
<dbReference type="InterPro" id="IPR001261">
    <property type="entry name" value="ArgE/DapE_CS"/>
</dbReference>
<dbReference type="PIRSF" id="PIRSF001235">
    <property type="entry name" value="Amidase_carbamoylase"/>
    <property type="match status" value="1"/>
</dbReference>
<dbReference type="RefSeq" id="WP_085027479.1">
    <property type="nucleotide sequence ID" value="NZ_CP020772.1"/>
</dbReference>
<feature type="domain" description="Peptidase M20 dimerisation" evidence="6">
    <location>
        <begin position="232"/>
        <end position="330"/>
    </location>
</feature>
<keyword evidence="3" id="KW-0479">Metal-binding</keyword>
<proteinExistence type="inferred from homology"/>
<feature type="binding site" evidence="3">
    <location>
        <position position="108"/>
    </location>
    <ligand>
        <name>Zn(2+)</name>
        <dbReference type="ChEBI" id="CHEBI:29105"/>
        <label>2</label>
    </ligand>
</feature>
<dbReference type="SUPFAM" id="SSF55031">
    <property type="entry name" value="Bacterial exopeptidase dimerisation domain"/>
    <property type="match status" value="1"/>
</dbReference>
<feature type="binding site" evidence="3">
    <location>
        <position position="97"/>
    </location>
    <ligand>
        <name>Zn(2+)</name>
        <dbReference type="ChEBI" id="CHEBI:29105"/>
        <label>1</label>
    </ligand>
</feature>
<organism evidence="7 8">
    <name type="scientific">Halobacillus mangrovi</name>
    <dbReference type="NCBI Taxonomy" id="402384"/>
    <lineage>
        <taxon>Bacteria</taxon>
        <taxon>Bacillati</taxon>
        <taxon>Bacillota</taxon>
        <taxon>Bacilli</taxon>
        <taxon>Bacillales</taxon>
        <taxon>Bacillaceae</taxon>
        <taxon>Halobacillus</taxon>
    </lineage>
</organism>
<name>A0A1W5ZQX6_9BACI</name>
<dbReference type="Proteomes" id="UP000192527">
    <property type="component" value="Chromosome"/>
</dbReference>
<dbReference type="PROSITE" id="PS00758">
    <property type="entry name" value="ARGE_DAPE_CPG2_1"/>
    <property type="match status" value="1"/>
</dbReference>
<evidence type="ECO:0000256" key="3">
    <source>
        <dbReference type="PIRSR" id="PIRSR001235-1"/>
    </source>
</evidence>
<feature type="binding site" evidence="4">
    <location>
        <position position="233"/>
    </location>
    <ligand>
        <name>allantoate</name>
        <dbReference type="ChEBI" id="CHEBI:17536"/>
    </ligand>
</feature>
<dbReference type="NCBIfam" id="NF006771">
    <property type="entry name" value="PRK09290.1-5"/>
    <property type="match status" value="1"/>
</dbReference>
<evidence type="ECO:0000256" key="5">
    <source>
        <dbReference type="SAM" id="Coils"/>
    </source>
</evidence>
<comment type="cofactor">
    <cofactor evidence="3">
        <name>Zn(2+)</name>
        <dbReference type="ChEBI" id="CHEBI:29105"/>
    </cofactor>
    <text evidence="3">Binds 2 Zn(2+) ions per subunit.</text>
</comment>
<feature type="binding site" evidence="3">
    <location>
        <position position="400"/>
    </location>
    <ligand>
        <name>Zn(2+)</name>
        <dbReference type="ChEBI" id="CHEBI:29105"/>
        <label>2</label>
    </ligand>
</feature>
<keyword evidence="3" id="KW-0862">Zinc</keyword>
<dbReference type="PANTHER" id="PTHR32494">
    <property type="entry name" value="ALLANTOATE DEIMINASE-RELATED"/>
    <property type="match status" value="1"/>
</dbReference>
<dbReference type="Pfam" id="PF07687">
    <property type="entry name" value="M20_dimer"/>
    <property type="match status" value="1"/>
</dbReference>
<comment type="similarity">
    <text evidence="1">Belongs to the peptidase M20 family.</text>
</comment>
<dbReference type="InterPro" id="IPR010158">
    <property type="entry name" value="Amidase_Cbmase"/>
</dbReference>
<feature type="binding site" evidence="3">
    <location>
        <position position="108"/>
    </location>
    <ligand>
        <name>Zn(2+)</name>
        <dbReference type="ChEBI" id="CHEBI:29105"/>
        <label>1</label>
    </ligand>
</feature>
<feature type="binding site" evidence="4">
    <location>
        <position position="306"/>
    </location>
    <ligand>
        <name>allantoate</name>
        <dbReference type="ChEBI" id="CHEBI:17536"/>
    </ligand>
</feature>
<dbReference type="Pfam" id="PF01546">
    <property type="entry name" value="Peptidase_M20"/>
    <property type="match status" value="1"/>
</dbReference>
<keyword evidence="2" id="KW-0378">Hydrolase</keyword>
<feature type="binding site" evidence="3">
    <location>
        <position position="208"/>
    </location>
    <ligand>
        <name>Zn(2+)</name>
        <dbReference type="ChEBI" id="CHEBI:29105"/>
        <label>1</label>
    </ligand>
</feature>
<dbReference type="InterPro" id="IPR036264">
    <property type="entry name" value="Bact_exopeptidase_dim_dom"/>
</dbReference>